<reference evidence="2 3" key="1">
    <citation type="submission" date="2008-03" db="EMBL/GenBank/DDBJ databases">
        <title>Sequencing of the draft genome and assembly of Burkholderia ambifaria IOP40-10.</title>
        <authorList>
            <consortium name="US DOE Joint Genome Institute (JGI-PGF)"/>
            <person name="Copeland A."/>
            <person name="Lucas S."/>
            <person name="Lapidus A."/>
            <person name="Glavina del Rio T."/>
            <person name="Dalin E."/>
            <person name="Tice H."/>
            <person name="Bruce D."/>
            <person name="Goodwin L."/>
            <person name="Pitluck S."/>
            <person name="Larimer F."/>
            <person name="Land M.L."/>
            <person name="Hauser L."/>
            <person name="Tiedje J."/>
            <person name="Richardson P."/>
        </authorList>
    </citation>
    <scope>NUCLEOTIDE SEQUENCE [LARGE SCALE GENOMIC DNA]</scope>
    <source>
        <strain evidence="2 3">IOP40-10</strain>
    </source>
</reference>
<dbReference type="InterPro" id="IPR003323">
    <property type="entry name" value="OTU_dom"/>
</dbReference>
<accession>B1FBB1</accession>
<dbReference type="InterPro" id="IPR014937">
    <property type="entry name" value="DUF1810"/>
</dbReference>
<dbReference type="Gene3D" id="3.90.70.80">
    <property type="match status" value="1"/>
</dbReference>
<dbReference type="SUPFAM" id="SSF54001">
    <property type="entry name" value="Cysteine proteinases"/>
    <property type="match status" value="1"/>
</dbReference>
<organism evidence="2 3">
    <name type="scientific">Burkholderia ambifaria IOP40-10</name>
    <dbReference type="NCBI Taxonomy" id="396596"/>
    <lineage>
        <taxon>Bacteria</taxon>
        <taxon>Pseudomonadati</taxon>
        <taxon>Pseudomonadota</taxon>
        <taxon>Betaproteobacteria</taxon>
        <taxon>Burkholderiales</taxon>
        <taxon>Burkholderiaceae</taxon>
        <taxon>Burkholderia</taxon>
        <taxon>Burkholderia cepacia complex</taxon>
    </lineage>
</organism>
<dbReference type="AlphaFoldDB" id="B1FBB1"/>
<evidence type="ECO:0000259" key="1">
    <source>
        <dbReference type="PROSITE" id="PS50802"/>
    </source>
</evidence>
<dbReference type="Gene3D" id="1.25.40.380">
    <property type="entry name" value="Protein of unknown function DUF1810"/>
    <property type="match status" value="1"/>
</dbReference>
<feature type="domain" description="OTU" evidence="1">
    <location>
        <begin position="186"/>
        <end position="315"/>
    </location>
</feature>
<dbReference type="EMBL" id="ABLC01000018">
    <property type="protein sequence ID" value="EDT05193.1"/>
    <property type="molecule type" value="Genomic_DNA"/>
</dbReference>
<dbReference type="CDD" id="cd22744">
    <property type="entry name" value="OTU"/>
    <property type="match status" value="1"/>
</dbReference>
<dbReference type="Proteomes" id="UP000005463">
    <property type="component" value="Unassembled WGS sequence"/>
</dbReference>
<dbReference type="SUPFAM" id="SSF140736">
    <property type="entry name" value="Rv1873-like"/>
    <property type="match status" value="1"/>
</dbReference>
<dbReference type="PROSITE" id="PS50802">
    <property type="entry name" value="OTU"/>
    <property type="match status" value="1"/>
</dbReference>
<sequence length="505" mass="55157">MLLLEAGHCLRLNVDHFRYGENISSHEAGQLLQGANHDGQTLLQRLADIDVSSTKVDDAACIHALLNRAETSGLMLADVALAYEQVSAVYRRAVDDVQYGPEQQADVCEEAAVVAMQAAQSYEEANMPEMAAKLYGQMAESYRRLALLIGDGAIDVNGDRQESVGKANAMAKEASELEYKQCVCAFKEQPVPKDGDCLFTALKESGGLDKSTSALRSLVADELESNSARYVSFFAAADPAAELRATASALRCDRQWIKGDVAPQLMPAVLKRPIRIVDTHNKRTEHFLPPEGSCDLDPITIFYNGTDHYNAARRQPMGVSRSEAVTGFGAMERARLTGRKESVAGAETDTAGLPYDLARFVSAQDASSYEKALQELRDGKKRTHWMWYMFPQFQGLGSSEQARQFAIHSSSEAAAYLADPVLGDRITQLTRAVNESAARSIEGIFSEVDAEKFHASMTLFSSVAPGDNPVFADALKRYFGGSRHQRTLDILNLPARQVARSTGLS</sequence>
<dbReference type="PATRIC" id="fig|396596.7.peg.6630"/>
<proteinExistence type="predicted"/>
<evidence type="ECO:0000313" key="2">
    <source>
        <dbReference type="EMBL" id="EDT05193.1"/>
    </source>
</evidence>
<protein>
    <recommendedName>
        <fullName evidence="1">OTU domain-containing protein</fullName>
    </recommendedName>
</protein>
<gene>
    <name evidence="2" type="ORF">BamIOP4010DRAFT_1320</name>
</gene>
<dbReference type="InterPro" id="IPR036287">
    <property type="entry name" value="Rv1873-like_sf"/>
</dbReference>
<dbReference type="InterPro" id="IPR038765">
    <property type="entry name" value="Papain-like_cys_pep_sf"/>
</dbReference>
<dbReference type="Pfam" id="PF08837">
    <property type="entry name" value="DUF1810"/>
    <property type="match status" value="1"/>
</dbReference>
<name>B1FBB1_9BURK</name>
<comment type="caution">
    <text evidence="2">The sequence shown here is derived from an EMBL/GenBank/DDBJ whole genome shotgun (WGS) entry which is preliminary data.</text>
</comment>
<evidence type="ECO:0000313" key="3">
    <source>
        <dbReference type="Proteomes" id="UP000005463"/>
    </source>
</evidence>